<feature type="region of interest" description="Disordered" evidence="1">
    <location>
        <begin position="1"/>
        <end position="47"/>
    </location>
</feature>
<keyword evidence="3" id="KW-1185">Reference proteome</keyword>
<protein>
    <submittedName>
        <fullName evidence="2">Uncharacterized protein</fullName>
    </submittedName>
</protein>
<evidence type="ECO:0000256" key="1">
    <source>
        <dbReference type="SAM" id="MobiDB-lite"/>
    </source>
</evidence>
<dbReference type="AlphaFoldDB" id="A0A8H5LMJ0"/>
<organism evidence="2 3">
    <name type="scientific">Leucocoprinus leucothites</name>
    <dbReference type="NCBI Taxonomy" id="201217"/>
    <lineage>
        <taxon>Eukaryota</taxon>
        <taxon>Fungi</taxon>
        <taxon>Dikarya</taxon>
        <taxon>Basidiomycota</taxon>
        <taxon>Agaricomycotina</taxon>
        <taxon>Agaricomycetes</taxon>
        <taxon>Agaricomycetidae</taxon>
        <taxon>Agaricales</taxon>
        <taxon>Agaricineae</taxon>
        <taxon>Agaricaceae</taxon>
        <taxon>Leucocoprinus</taxon>
    </lineage>
</organism>
<name>A0A8H5LMJ0_9AGAR</name>
<sequence length="302" mass="34776">MSNPETSQSAISSGYYAPRPERQRLKETGSISETRRRQTDPSRSTPSHFITFGRNIHGAYDDLEACDAFEINYPWFWETVPSKQEVRMYSNLPLDLVRSMFELAMLEHRPPSHFLLVSREVKSWVEPLLYRHVYFSNSKQVNLFYRTYRECWVQGRKSKAPTPIDSVPSPKDTHSIVICPCRDLPTPMLHEMINLQSLEYWTSWRCILDILQVPPWAKRDEDLDSFPSKICAALLSTRKTFSARITTILSTPPSVIQSLEISHISTFISIKMEIGGAFNTSKSSHTFPSTWCTSPAQIHLLK</sequence>
<gene>
    <name evidence="2" type="ORF">D9756_002370</name>
</gene>
<dbReference type="OrthoDB" id="3145912at2759"/>
<evidence type="ECO:0000313" key="3">
    <source>
        <dbReference type="Proteomes" id="UP000559027"/>
    </source>
</evidence>
<feature type="compositionally biased region" description="Polar residues" evidence="1">
    <location>
        <begin position="1"/>
        <end position="12"/>
    </location>
</feature>
<accession>A0A8H5LMJ0</accession>
<evidence type="ECO:0000313" key="2">
    <source>
        <dbReference type="EMBL" id="KAF5362559.1"/>
    </source>
</evidence>
<comment type="caution">
    <text evidence="2">The sequence shown here is derived from an EMBL/GenBank/DDBJ whole genome shotgun (WGS) entry which is preliminary data.</text>
</comment>
<reference evidence="2 3" key="1">
    <citation type="journal article" date="2020" name="ISME J.">
        <title>Uncovering the hidden diversity of litter-decomposition mechanisms in mushroom-forming fungi.</title>
        <authorList>
            <person name="Floudas D."/>
            <person name="Bentzer J."/>
            <person name="Ahren D."/>
            <person name="Johansson T."/>
            <person name="Persson P."/>
            <person name="Tunlid A."/>
        </authorList>
    </citation>
    <scope>NUCLEOTIDE SEQUENCE [LARGE SCALE GENOMIC DNA]</scope>
    <source>
        <strain evidence="2 3">CBS 146.42</strain>
    </source>
</reference>
<dbReference type="Proteomes" id="UP000559027">
    <property type="component" value="Unassembled WGS sequence"/>
</dbReference>
<proteinExistence type="predicted"/>
<dbReference type="EMBL" id="JAACJO010000002">
    <property type="protein sequence ID" value="KAF5362559.1"/>
    <property type="molecule type" value="Genomic_DNA"/>
</dbReference>
<feature type="compositionally biased region" description="Basic and acidic residues" evidence="1">
    <location>
        <begin position="19"/>
        <end position="40"/>
    </location>
</feature>